<feature type="region of interest" description="Disordered" evidence="1">
    <location>
        <begin position="31"/>
        <end position="51"/>
    </location>
</feature>
<evidence type="ECO:0000313" key="4">
    <source>
        <dbReference type="Proteomes" id="UP000236345"/>
    </source>
</evidence>
<dbReference type="AlphaFoldDB" id="A0A2K1QE44"/>
<keyword evidence="4" id="KW-1185">Reference proteome</keyword>
<accession>A0A2K1QE44</accession>
<name>A0A2K1QE44_9GAMM</name>
<comment type="caution">
    <text evidence="3">The sequence shown here is derived from an EMBL/GenBank/DDBJ whole genome shotgun (WGS) entry which is preliminary data.</text>
</comment>
<gene>
    <name evidence="3" type="ORF">COO59_00275</name>
</gene>
<sequence length="51" mass="4911">MKKLCMLLTAVVLTASLSGCVWWGPGWGGPGGGHGGGHGGGGGFHHGGPGR</sequence>
<evidence type="ECO:0000256" key="2">
    <source>
        <dbReference type="SAM" id="SignalP"/>
    </source>
</evidence>
<evidence type="ECO:0000313" key="3">
    <source>
        <dbReference type="EMBL" id="PNS13297.1"/>
    </source>
</evidence>
<evidence type="ECO:0008006" key="5">
    <source>
        <dbReference type="Google" id="ProtNLM"/>
    </source>
</evidence>
<organism evidence="3 4">
    <name type="scientific">Mixta theicola</name>
    <dbReference type="NCBI Taxonomy" id="1458355"/>
    <lineage>
        <taxon>Bacteria</taxon>
        <taxon>Pseudomonadati</taxon>
        <taxon>Pseudomonadota</taxon>
        <taxon>Gammaproteobacteria</taxon>
        <taxon>Enterobacterales</taxon>
        <taxon>Erwiniaceae</taxon>
        <taxon>Mixta</taxon>
    </lineage>
</organism>
<dbReference type="EMBL" id="NWUO01000001">
    <property type="protein sequence ID" value="PNS13297.1"/>
    <property type="molecule type" value="Genomic_DNA"/>
</dbReference>
<dbReference type="Proteomes" id="UP000236345">
    <property type="component" value="Unassembled WGS sequence"/>
</dbReference>
<feature type="chain" id="PRO_5014320134" description="Lipoprotein" evidence="2">
    <location>
        <begin position="24"/>
        <end position="51"/>
    </location>
</feature>
<proteinExistence type="predicted"/>
<dbReference type="PROSITE" id="PS51257">
    <property type="entry name" value="PROKAR_LIPOPROTEIN"/>
    <property type="match status" value="1"/>
</dbReference>
<keyword evidence="2" id="KW-0732">Signal</keyword>
<evidence type="ECO:0000256" key="1">
    <source>
        <dbReference type="SAM" id="MobiDB-lite"/>
    </source>
</evidence>
<reference evidence="4" key="1">
    <citation type="submission" date="2017-09" db="EMBL/GenBank/DDBJ databases">
        <authorList>
            <person name="Palmer M."/>
            <person name="Steenkamp E.T."/>
            <person name="Coetzee M.P."/>
            <person name="Avontuur J.R."/>
            <person name="Van Zyl E."/>
            <person name="Chan W.-Y."/>
            <person name="Blom J."/>
            <person name="Venter S.N."/>
        </authorList>
    </citation>
    <scope>NUCLEOTIDE SEQUENCE [LARGE SCALE GENOMIC DNA]</scope>
    <source>
        <strain evidence="4">QC88-366</strain>
    </source>
</reference>
<feature type="signal peptide" evidence="2">
    <location>
        <begin position="1"/>
        <end position="23"/>
    </location>
</feature>
<protein>
    <recommendedName>
        <fullName evidence="5">Lipoprotein</fullName>
    </recommendedName>
</protein>
<dbReference type="RefSeq" id="WP_165786466.1">
    <property type="nucleotide sequence ID" value="NZ_BSOF01000028.1"/>
</dbReference>